<sequence length="69" mass="8361">MALYGLEIMETNLPSEEPPDYEKVRPEYYNKLNDTDREIWIEYVRRHSDKLPQEWMHEILESADMDESA</sequence>
<dbReference type="AlphaFoldDB" id="A0A1H3WT08"/>
<evidence type="ECO:0000313" key="1">
    <source>
        <dbReference type="EMBL" id="SDZ89484.1"/>
    </source>
</evidence>
<protein>
    <submittedName>
        <fullName evidence="1">Uncharacterized protein</fullName>
    </submittedName>
</protein>
<keyword evidence="2" id="KW-1185">Reference proteome</keyword>
<gene>
    <name evidence="1" type="ORF">SAMN04488065_1066</name>
</gene>
<dbReference type="Proteomes" id="UP000236755">
    <property type="component" value="Unassembled WGS sequence"/>
</dbReference>
<evidence type="ECO:0000313" key="2">
    <source>
        <dbReference type="Proteomes" id="UP000236755"/>
    </source>
</evidence>
<proteinExistence type="predicted"/>
<dbReference type="EMBL" id="FNQT01000001">
    <property type="protein sequence ID" value="SDZ89484.1"/>
    <property type="molecule type" value="Genomic_DNA"/>
</dbReference>
<reference evidence="1 2" key="1">
    <citation type="submission" date="2016-10" db="EMBL/GenBank/DDBJ databases">
        <authorList>
            <person name="de Groot N.N."/>
        </authorList>
    </citation>
    <scope>NUCLEOTIDE SEQUENCE [LARGE SCALE GENOMIC DNA]</scope>
    <source>
        <strain evidence="1 2">CGMCC 1.8712</strain>
    </source>
</reference>
<organism evidence="1 2">
    <name type="scientific">Haloplanus vescus</name>
    <dbReference type="NCBI Taxonomy" id="555874"/>
    <lineage>
        <taxon>Archaea</taxon>
        <taxon>Methanobacteriati</taxon>
        <taxon>Methanobacteriota</taxon>
        <taxon>Stenosarchaea group</taxon>
        <taxon>Halobacteria</taxon>
        <taxon>Halobacteriales</taxon>
        <taxon>Haloferacaceae</taxon>
        <taxon>Haloplanus</taxon>
    </lineage>
</organism>
<name>A0A1H3WT08_9EURY</name>
<accession>A0A1H3WT08</accession>